<dbReference type="InterPro" id="IPR028082">
    <property type="entry name" value="Peripla_BP_I"/>
</dbReference>
<sequence>MKLKLKQLLAGLGLMTCAVMAQAEEPLKVGFVYVGPVGDLGWSYEHDQGRQEMEKYFNGKVKTTYVENVPEGADAERVITQLAKDGNKVIFTTSFGFMNATYKVAKKFPNVIFEHATGYKRLPNMGTYVLRTYEGRYVSGVAAGMLTKSNTIGYIGAFPIPEVIRDIDAVYMGAKSVNPNVKLKIVWANTWYDPGKEADAANALMDQGVDVLIQHTDSPAPLIAAEKRGGVRAIGQASDMSKFAPNAHVYSARDHWAPYYIKVVQSVMDGTYKPQDYWGGFHEDVLQLASINDNLPADVKQAINDTYAKIKSGELKPFTGPIKDNTGKEVVAAGHALTDEELAQVNWYVEGIDDKIPQ</sequence>
<dbReference type="GO" id="GO:0005886">
    <property type="term" value="C:plasma membrane"/>
    <property type="evidence" value="ECO:0007669"/>
    <property type="project" value="InterPro"/>
</dbReference>
<dbReference type="AlphaFoldDB" id="A0A2S5KKE0"/>
<dbReference type="Gene3D" id="3.40.50.2300">
    <property type="match status" value="2"/>
</dbReference>
<dbReference type="PANTHER" id="PTHR43208:SF1">
    <property type="entry name" value="ABC TRANSPORTER SUBSTRATE-BINDING PROTEIN"/>
    <property type="match status" value="1"/>
</dbReference>
<dbReference type="PANTHER" id="PTHR43208">
    <property type="entry name" value="ABC TRANSPORTER SUBSTRATE-BINDING PROTEIN"/>
    <property type="match status" value="1"/>
</dbReference>
<evidence type="ECO:0000256" key="1">
    <source>
        <dbReference type="ARBA" id="ARBA00022729"/>
    </source>
</evidence>
<evidence type="ECO:0000256" key="2">
    <source>
        <dbReference type="SAM" id="SignalP"/>
    </source>
</evidence>
<feature type="signal peptide" evidence="2">
    <location>
        <begin position="1"/>
        <end position="23"/>
    </location>
</feature>
<evidence type="ECO:0000313" key="5">
    <source>
        <dbReference type="Proteomes" id="UP000238196"/>
    </source>
</evidence>
<proteinExistence type="predicted"/>
<name>A0A2S5KKE0_9PROT</name>
<evidence type="ECO:0000259" key="3">
    <source>
        <dbReference type="Pfam" id="PF02608"/>
    </source>
</evidence>
<keyword evidence="1 2" id="KW-0732">Signal</keyword>
<gene>
    <name evidence="4" type="ORF">C4K68_22280</name>
</gene>
<organism evidence="4 5">
    <name type="scientific">Proteobacteria bacterium 228</name>
    <dbReference type="NCBI Taxonomy" id="2083153"/>
    <lineage>
        <taxon>Bacteria</taxon>
        <taxon>Pseudomonadati</taxon>
        <taxon>Pseudomonadota</taxon>
    </lineage>
</organism>
<dbReference type="Pfam" id="PF02608">
    <property type="entry name" value="Bmp"/>
    <property type="match status" value="1"/>
</dbReference>
<feature type="chain" id="PRO_5015670309" evidence="2">
    <location>
        <begin position="24"/>
        <end position="358"/>
    </location>
</feature>
<dbReference type="EMBL" id="PRLP01000109">
    <property type="protein sequence ID" value="PPC75095.1"/>
    <property type="molecule type" value="Genomic_DNA"/>
</dbReference>
<feature type="domain" description="ABC transporter substrate-binding protein PnrA-like" evidence="3">
    <location>
        <begin position="28"/>
        <end position="314"/>
    </location>
</feature>
<dbReference type="Proteomes" id="UP000238196">
    <property type="component" value="Unassembled WGS sequence"/>
</dbReference>
<protein>
    <submittedName>
        <fullName evidence="4">BMP family ABC transporter substrate-binding protein</fullName>
    </submittedName>
</protein>
<reference evidence="4 5" key="1">
    <citation type="submission" date="2018-02" db="EMBL/GenBank/DDBJ databases">
        <title>novel marine gammaproteobacteria from coastal saline agro ecosystem.</title>
        <authorList>
            <person name="Krishnan R."/>
            <person name="Ramesh Kumar N."/>
        </authorList>
    </citation>
    <scope>NUCLEOTIDE SEQUENCE [LARGE SCALE GENOMIC DNA]</scope>
    <source>
        <strain evidence="4 5">228</strain>
    </source>
</reference>
<dbReference type="InterPro" id="IPR052910">
    <property type="entry name" value="ABC-Purine-Binding"/>
</dbReference>
<evidence type="ECO:0000313" key="4">
    <source>
        <dbReference type="EMBL" id="PPC75095.1"/>
    </source>
</evidence>
<dbReference type="InterPro" id="IPR003760">
    <property type="entry name" value="PnrA-like"/>
</dbReference>
<dbReference type="CDD" id="cd19963">
    <property type="entry name" value="PBP1_BMP-like"/>
    <property type="match status" value="1"/>
</dbReference>
<comment type="caution">
    <text evidence="4">The sequence shown here is derived from an EMBL/GenBank/DDBJ whole genome shotgun (WGS) entry which is preliminary data.</text>
</comment>
<accession>A0A2S5KKE0</accession>
<dbReference type="OrthoDB" id="9769871at2"/>
<dbReference type="SUPFAM" id="SSF53822">
    <property type="entry name" value="Periplasmic binding protein-like I"/>
    <property type="match status" value="1"/>
</dbReference>